<accession>A0A1V9ZT81</accession>
<dbReference type="Proteomes" id="UP000243579">
    <property type="component" value="Unassembled WGS sequence"/>
</dbReference>
<evidence type="ECO:0000313" key="2">
    <source>
        <dbReference type="EMBL" id="OQS01171.1"/>
    </source>
</evidence>
<dbReference type="PANTHER" id="PTHR31239:SF2">
    <property type="entry name" value="NICOLIN-1"/>
    <property type="match status" value="1"/>
</dbReference>
<comment type="caution">
    <text evidence="2">The sequence shown here is derived from an EMBL/GenBank/DDBJ whole genome shotgun (WGS) entry which is preliminary data.</text>
</comment>
<protein>
    <submittedName>
        <fullName evidence="2">Uncharacterized protein</fullName>
    </submittedName>
</protein>
<dbReference type="OrthoDB" id="73161at2759"/>
<proteinExistence type="predicted"/>
<feature type="region of interest" description="Disordered" evidence="1">
    <location>
        <begin position="1"/>
        <end position="25"/>
    </location>
</feature>
<sequence length="196" mass="22043">MLTEVTVRVGKVEDTSDNDTASRLPSGPRIKRLVVGLEAPARLSHLSFQNYYTASLRIDQVAAGGGTVTLLETYPLMVNVHFEDDAQNWHVIKKEQLHGLDTTRATSFVFYLNQPSPLWDKWELRQLRFFETIEAPSVVPKAIADKVHEPNDGHLFRKYTINTSGTVSSDAKQIRDHAAGFLDLLATVHKKLHLQP</sequence>
<name>A0A1V9ZT81_ACHHY</name>
<dbReference type="EMBL" id="JNBR01000013">
    <property type="protein sequence ID" value="OQS01171.1"/>
    <property type="molecule type" value="Genomic_DNA"/>
</dbReference>
<dbReference type="InterPro" id="IPR040235">
    <property type="entry name" value="Nicolin-1"/>
</dbReference>
<evidence type="ECO:0000256" key="1">
    <source>
        <dbReference type="SAM" id="MobiDB-lite"/>
    </source>
</evidence>
<reference evidence="2 3" key="1">
    <citation type="journal article" date="2014" name="Genome Biol. Evol.">
        <title>The secreted proteins of Achlya hypogyna and Thraustotheca clavata identify the ancestral oomycete secretome and reveal gene acquisitions by horizontal gene transfer.</title>
        <authorList>
            <person name="Misner I."/>
            <person name="Blouin N."/>
            <person name="Leonard G."/>
            <person name="Richards T.A."/>
            <person name="Lane C.E."/>
        </authorList>
    </citation>
    <scope>NUCLEOTIDE SEQUENCE [LARGE SCALE GENOMIC DNA]</scope>
    <source>
        <strain evidence="2 3">ATCC 48635</strain>
    </source>
</reference>
<dbReference type="GO" id="GO:0005654">
    <property type="term" value="C:nucleoplasm"/>
    <property type="evidence" value="ECO:0007669"/>
    <property type="project" value="TreeGrafter"/>
</dbReference>
<dbReference type="AlphaFoldDB" id="A0A1V9ZT81"/>
<evidence type="ECO:0000313" key="3">
    <source>
        <dbReference type="Proteomes" id="UP000243579"/>
    </source>
</evidence>
<organism evidence="2 3">
    <name type="scientific">Achlya hypogyna</name>
    <name type="common">Oomycete</name>
    <name type="synonym">Protoachlya hypogyna</name>
    <dbReference type="NCBI Taxonomy" id="1202772"/>
    <lineage>
        <taxon>Eukaryota</taxon>
        <taxon>Sar</taxon>
        <taxon>Stramenopiles</taxon>
        <taxon>Oomycota</taxon>
        <taxon>Saprolegniomycetes</taxon>
        <taxon>Saprolegniales</taxon>
        <taxon>Achlyaceae</taxon>
        <taxon>Achlya</taxon>
    </lineage>
</organism>
<gene>
    <name evidence="2" type="ORF">ACHHYP_01764</name>
</gene>
<keyword evidence="3" id="KW-1185">Reference proteome</keyword>
<dbReference type="PANTHER" id="PTHR31239">
    <property type="entry name" value="NICOLIN 1"/>
    <property type="match status" value="1"/>
</dbReference>